<proteinExistence type="predicted"/>
<evidence type="ECO:0000313" key="1">
    <source>
        <dbReference type="EMBL" id="MCG6659402.1"/>
    </source>
</evidence>
<accession>A0ABS9PC98</accession>
<keyword evidence="2" id="KW-1185">Reference proteome</keyword>
<name>A0ABS9PC98_9GAMM</name>
<evidence type="ECO:0000313" key="2">
    <source>
        <dbReference type="Proteomes" id="UP000814385"/>
    </source>
</evidence>
<dbReference type="Proteomes" id="UP000814385">
    <property type="component" value="Unassembled WGS sequence"/>
</dbReference>
<dbReference type="RefSeq" id="WP_238978550.1">
    <property type="nucleotide sequence ID" value="NZ_JABFUC010000015.1"/>
</dbReference>
<sequence length="237" mass="27643">MSTDTAIMATLFIHGRQLQQWRLVGNTLSVRMQRRAEQLFPLSRLRRVIFIERAPGDMRYLWKLLEMGVGVTFMGSRGRLIGAFNAPAIESSPLPLLAERLMHNSHLRDWLADWQDDQVRHLERDITLQLREQAGRCRHSLSEDARDWLDGLTGALLNDVAAEYQLDSAQRPARCLITTLHRMLLPWVMVQGRWWLRHRPAPDVQQCCQAFEAFSEGLENHMQRLLLQLELRADEWL</sequence>
<comment type="caution">
    <text evidence="1">The sequence shown here is derived from an EMBL/GenBank/DDBJ whole genome shotgun (WGS) entry which is preliminary data.</text>
</comment>
<protein>
    <submittedName>
        <fullName evidence="1">Uncharacterized protein</fullName>
    </submittedName>
</protein>
<gene>
    <name evidence="1" type="ORF">HOP52_16720</name>
</gene>
<dbReference type="EMBL" id="JABFUC010000015">
    <property type="protein sequence ID" value="MCG6659402.1"/>
    <property type="molecule type" value="Genomic_DNA"/>
</dbReference>
<reference evidence="1 2" key="1">
    <citation type="submission" date="2020-05" db="EMBL/GenBank/DDBJ databases">
        <title>Comparative genomic analysis of denitrifying bacteria from Halomonas genus.</title>
        <authorList>
            <person name="Wang L."/>
            <person name="Shao Z."/>
        </authorList>
    </citation>
    <scope>NUCLEOTIDE SEQUENCE [LARGE SCALE GENOMIC DNA]</scope>
    <source>
        <strain evidence="1 2">A4</strain>
    </source>
</reference>
<organism evidence="1 2">
    <name type="scientific">Billgrantia campisalis</name>
    <dbReference type="NCBI Taxonomy" id="74661"/>
    <lineage>
        <taxon>Bacteria</taxon>
        <taxon>Pseudomonadati</taxon>
        <taxon>Pseudomonadota</taxon>
        <taxon>Gammaproteobacteria</taxon>
        <taxon>Oceanospirillales</taxon>
        <taxon>Halomonadaceae</taxon>
        <taxon>Billgrantia</taxon>
    </lineage>
</organism>